<dbReference type="AlphaFoldDB" id="A0A9N8DU56"/>
<dbReference type="Proteomes" id="UP001153069">
    <property type="component" value="Unassembled WGS sequence"/>
</dbReference>
<evidence type="ECO:0000313" key="2">
    <source>
        <dbReference type="EMBL" id="CAB9508599.1"/>
    </source>
</evidence>
<proteinExistence type="predicted"/>
<accession>A0A9N8DU56</accession>
<organism evidence="2 3">
    <name type="scientific">Seminavis robusta</name>
    <dbReference type="NCBI Taxonomy" id="568900"/>
    <lineage>
        <taxon>Eukaryota</taxon>
        <taxon>Sar</taxon>
        <taxon>Stramenopiles</taxon>
        <taxon>Ochrophyta</taxon>
        <taxon>Bacillariophyta</taxon>
        <taxon>Bacillariophyceae</taxon>
        <taxon>Bacillariophycidae</taxon>
        <taxon>Naviculales</taxon>
        <taxon>Naviculaceae</taxon>
        <taxon>Seminavis</taxon>
    </lineage>
</organism>
<reference evidence="2" key="1">
    <citation type="submission" date="2020-06" db="EMBL/GenBank/DDBJ databases">
        <authorList>
            <consortium name="Plant Systems Biology data submission"/>
        </authorList>
    </citation>
    <scope>NUCLEOTIDE SEQUENCE</scope>
    <source>
        <strain evidence="2">D6</strain>
    </source>
</reference>
<keyword evidence="3" id="KW-1185">Reference proteome</keyword>
<feature type="compositionally biased region" description="Polar residues" evidence="1">
    <location>
        <begin position="1"/>
        <end position="25"/>
    </location>
</feature>
<name>A0A9N8DU56_9STRA</name>
<feature type="region of interest" description="Disordered" evidence="1">
    <location>
        <begin position="1"/>
        <end position="29"/>
    </location>
</feature>
<protein>
    <submittedName>
        <fullName evidence="2">Uncharacterized protein</fullName>
    </submittedName>
</protein>
<evidence type="ECO:0000313" key="3">
    <source>
        <dbReference type="Proteomes" id="UP001153069"/>
    </source>
</evidence>
<evidence type="ECO:0000256" key="1">
    <source>
        <dbReference type="SAM" id="MobiDB-lite"/>
    </source>
</evidence>
<dbReference type="EMBL" id="CAICTM010000352">
    <property type="protein sequence ID" value="CAB9508599.1"/>
    <property type="molecule type" value="Genomic_DNA"/>
</dbReference>
<comment type="caution">
    <text evidence="2">The sequence shown here is derived from an EMBL/GenBank/DDBJ whole genome shotgun (WGS) entry which is preliminary data.</text>
</comment>
<gene>
    <name evidence="2" type="ORF">SEMRO_353_G124540.1</name>
</gene>
<sequence length="271" mass="29975">MASSLKGKTTTAVTSIGKVATSTAGKVQKAMGKAASTTIQAMKKTASGKNVMVDSSWSDDDEESEERNIQGLLTNLEKATRYSVLELRGLMASMTSSVNSQDFGKSRMSRQEDRLMQADSDEMMDDSHVVKKLQRARHNSILELRGMLASINTISGSITEEDMKRLKEESREEENIQGLLANLGKASHNSAMELRGLLASMDSSEFFETTTEEDREKIEQQCRESVSELRGLLVGLERVSTQQSSRQKSLNRLCESIKGQLQPLDELAELK</sequence>